<protein>
    <submittedName>
        <fullName evidence="1">Uncharacterized protein</fullName>
    </submittedName>
</protein>
<reference evidence="1 2" key="1">
    <citation type="submission" date="2022-01" db="EMBL/GenBank/DDBJ databases">
        <authorList>
            <person name="Xiong W."/>
            <person name="Schranz E."/>
        </authorList>
    </citation>
    <scope>NUCLEOTIDE SEQUENCE [LARGE SCALE GENOMIC DNA]</scope>
</reference>
<dbReference type="AlphaFoldDB" id="A0AAU9PMR5"/>
<keyword evidence="2" id="KW-1185">Reference proteome</keyword>
<evidence type="ECO:0000313" key="1">
    <source>
        <dbReference type="EMBL" id="CAH1450917.1"/>
    </source>
</evidence>
<sequence>MNFKLFWLRQINPRKGKKGQRNLLRKTLRKKELLRLRNLHLRSERLPLPLLLHQSEGSKPLEGESLLLLLHLRVKTKIQILIPSRRFALRRIPMFAMKKMNPFALNNKNTFAMRKKNKFALRPRFLIVR</sequence>
<accession>A0AAU9PMR5</accession>
<comment type="caution">
    <text evidence="1">The sequence shown here is derived from an EMBL/GenBank/DDBJ whole genome shotgun (WGS) entry which is preliminary data.</text>
</comment>
<gene>
    <name evidence="1" type="ORF">LVIROSA_LOCUS36308</name>
</gene>
<name>A0AAU9PMR5_9ASTR</name>
<evidence type="ECO:0000313" key="2">
    <source>
        <dbReference type="Proteomes" id="UP001157418"/>
    </source>
</evidence>
<proteinExistence type="predicted"/>
<dbReference type="EMBL" id="CAKMRJ010005634">
    <property type="protein sequence ID" value="CAH1450917.1"/>
    <property type="molecule type" value="Genomic_DNA"/>
</dbReference>
<organism evidence="1 2">
    <name type="scientific">Lactuca virosa</name>
    <dbReference type="NCBI Taxonomy" id="75947"/>
    <lineage>
        <taxon>Eukaryota</taxon>
        <taxon>Viridiplantae</taxon>
        <taxon>Streptophyta</taxon>
        <taxon>Embryophyta</taxon>
        <taxon>Tracheophyta</taxon>
        <taxon>Spermatophyta</taxon>
        <taxon>Magnoliopsida</taxon>
        <taxon>eudicotyledons</taxon>
        <taxon>Gunneridae</taxon>
        <taxon>Pentapetalae</taxon>
        <taxon>asterids</taxon>
        <taxon>campanulids</taxon>
        <taxon>Asterales</taxon>
        <taxon>Asteraceae</taxon>
        <taxon>Cichorioideae</taxon>
        <taxon>Cichorieae</taxon>
        <taxon>Lactucinae</taxon>
        <taxon>Lactuca</taxon>
    </lineage>
</organism>
<dbReference type="Proteomes" id="UP001157418">
    <property type="component" value="Unassembled WGS sequence"/>
</dbReference>